<keyword evidence="4" id="KW-0735">Signal-anchor</keyword>
<dbReference type="Pfam" id="PF14416">
    <property type="entry name" value="PMR5N"/>
    <property type="match status" value="1"/>
</dbReference>
<dbReference type="GO" id="GO:0016413">
    <property type="term" value="F:O-acetyltransferase activity"/>
    <property type="evidence" value="ECO:0000318"/>
    <property type="project" value="GO_Central"/>
</dbReference>
<feature type="compositionally biased region" description="Polar residues" evidence="7">
    <location>
        <begin position="93"/>
        <end position="106"/>
    </location>
</feature>
<dbReference type="Pfam" id="PF13839">
    <property type="entry name" value="PC-Esterase"/>
    <property type="match status" value="1"/>
</dbReference>
<evidence type="ECO:0000259" key="10">
    <source>
        <dbReference type="Pfam" id="PF14416"/>
    </source>
</evidence>
<protein>
    <submittedName>
        <fullName evidence="11">Trichome birefringence-like 6, putative</fullName>
    </submittedName>
</protein>
<evidence type="ECO:0000256" key="8">
    <source>
        <dbReference type="SAM" id="Phobius"/>
    </source>
</evidence>
<dbReference type="HOGENOM" id="CLU_020953_5_1_1"/>
<comment type="similarity">
    <text evidence="2">Belongs to the PC-esterase family. TBL subfamily.</text>
</comment>
<dbReference type="InterPro" id="IPR026057">
    <property type="entry name" value="TBL_C"/>
</dbReference>
<dbReference type="PANTHER" id="PTHR32285">
    <property type="entry name" value="PROTEIN TRICHOME BIREFRINGENCE-LIKE 9-RELATED"/>
    <property type="match status" value="1"/>
</dbReference>
<name>A0A061DL59_THECC</name>
<evidence type="ECO:0000313" key="11">
    <source>
        <dbReference type="EMBL" id="EOX92816.1"/>
    </source>
</evidence>
<evidence type="ECO:0000256" key="5">
    <source>
        <dbReference type="ARBA" id="ARBA00022989"/>
    </source>
</evidence>
<evidence type="ECO:0000313" key="12">
    <source>
        <dbReference type="Proteomes" id="UP000026915"/>
    </source>
</evidence>
<keyword evidence="12" id="KW-1185">Reference proteome</keyword>
<dbReference type="Proteomes" id="UP000026915">
    <property type="component" value="Chromosome 1"/>
</dbReference>
<organism evidence="11 12">
    <name type="scientific">Theobroma cacao</name>
    <name type="common">Cacao</name>
    <name type="synonym">Cocoa</name>
    <dbReference type="NCBI Taxonomy" id="3641"/>
    <lineage>
        <taxon>Eukaryota</taxon>
        <taxon>Viridiplantae</taxon>
        <taxon>Streptophyta</taxon>
        <taxon>Embryophyta</taxon>
        <taxon>Tracheophyta</taxon>
        <taxon>Spermatophyta</taxon>
        <taxon>Magnoliopsida</taxon>
        <taxon>eudicotyledons</taxon>
        <taxon>Gunneridae</taxon>
        <taxon>Pentapetalae</taxon>
        <taxon>rosids</taxon>
        <taxon>malvids</taxon>
        <taxon>Malvales</taxon>
        <taxon>Malvaceae</taxon>
        <taxon>Byttnerioideae</taxon>
        <taxon>Theobroma</taxon>
    </lineage>
</organism>
<evidence type="ECO:0000259" key="9">
    <source>
        <dbReference type="Pfam" id="PF13839"/>
    </source>
</evidence>
<keyword evidence="5 8" id="KW-1133">Transmembrane helix</keyword>
<evidence type="ECO:0000256" key="2">
    <source>
        <dbReference type="ARBA" id="ARBA00007727"/>
    </source>
</evidence>
<dbReference type="OrthoDB" id="737117at2759"/>
<comment type="subcellular location">
    <subcellularLocation>
        <location evidence="1">Membrane</location>
        <topology evidence="1">Single-pass membrane protein</topology>
    </subcellularLocation>
</comment>
<evidence type="ECO:0000256" key="1">
    <source>
        <dbReference type="ARBA" id="ARBA00004167"/>
    </source>
</evidence>
<feature type="domain" description="Trichome birefringence-like N-terminal" evidence="10">
    <location>
        <begin position="185"/>
        <end position="238"/>
    </location>
</feature>
<dbReference type="AlphaFoldDB" id="A0A061DL59"/>
<feature type="transmembrane region" description="Helical" evidence="8">
    <location>
        <begin position="12"/>
        <end position="30"/>
    </location>
</feature>
<feature type="region of interest" description="Disordered" evidence="7">
    <location>
        <begin position="50"/>
        <end position="80"/>
    </location>
</feature>
<feature type="region of interest" description="Disordered" evidence="7">
    <location>
        <begin position="93"/>
        <end position="122"/>
    </location>
</feature>
<dbReference type="KEGG" id="tcc:18612028"/>
<evidence type="ECO:0000256" key="4">
    <source>
        <dbReference type="ARBA" id="ARBA00022968"/>
    </source>
</evidence>
<gene>
    <name evidence="11" type="ORF">TCM_001685</name>
</gene>
<dbReference type="Gramene" id="Tc01v2_t012620.1">
    <property type="protein sequence ID" value="Tc01v2_p012620.1"/>
    <property type="gene ID" value="Tc01v2_g012620"/>
</dbReference>
<sequence>MGTYSTIIERWWLVTFAGFILVLLLFISHSRNGYNISVLQNLTVPKTASTQYTMPDNMPSPISSDHIGNKEPEKSSDQYPKLTLQTCMPSNFTYSEKPATSSSQVPFSGHPHSEPSHISDNVKPVMPSRVPSLDFENSSPSNFTAGKIEPVTSSSQYHLSGSKNPKPSKVFDDVKPNLTEKKMGRCNIFEGKWVYDPGESPLYDSAMCPFFSDRASCQRNGRPDKEYERWRWQANECKIPRFDAKDMLERLRGKRVVLVGDSINFGQWESLACLLYSAIPDRSHVDARNRVFRAESYNLIIESRWAEFLVEVIVNKTSGKKILNLDSLSSSAWKWKGADIMVFNTGHWWMSRQRWDWFLYKKKLYTDMKLERAFKLAMQTWAGWIQKNVDTSKTTVFFRGMSPAHSGRNKCYRATQPIEDDQPFKLKYSESLIKGIVERTIQGMRTPVKYLNITKLTEYRKDAHSSIYWKQKQFRPGPDCSHWCLPGVPDTWNNLLYATMVFDSSSSSSSSSLA</sequence>
<feature type="domain" description="Trichome birefringence-like C-terminal" evidence="9">
    <location>
        <begin position="239"/>
        <end position="498"/>
    </location>
</feature>
<dbReference type="PANTHER" id="PTHR32285:SF38">
    <property type="entry name" value="OS01G0614300 PROTEIN"/>
    <property type="match status" value="1"/>
</dbReference>
<reference evidence="11 12" key="1">
    <citation type="journal article" date="2013" name="Genome Biol.">
        <title>The genome sequence of the most widely cultivated cacao type and its use to identify candidate genes regulating pod color.</title>
        <authorList>
            <person name="Motamayor J.C."/>
            <person name="Mockaitis K."/>
            <person name="Schmutz J."/>
            <person name="Haiminen N."/>
            <person name="Iii D.L."/>
            <person name="Cornejo O."/>
            <person name="Findley S.D."/>
            <person name="Zheng P."/>
            <person name="Utro F."/>
            <person name="Royaert S."/>
            <person name="Saski C."/>
            <person name="Jenkins J."/>
            <person name="Podicheti R."/>
            <person name="Zhao M."/>
            <person name="Scheffler B.E."/>
            <person name="Stack J.C."/>
            <person name="Feltus F.A."/>
            <person name="Mustiga G.M."/>
            <person name="Amores F."/>
            <person name="Phillips W."/>
            <person name="Marelli J.P."/>
            <person name="May G.D."/>
            <person name="Shapiro H."/>
            <person name="Ma J."/>
            <person name="Bustamante C.D."/>
            <person name="Schnell R.J."/>
            <person name="Main D."/>
            <person name="Gilbert D."/>
            <person name="Parida L."/>
            <person name="Kuhn D.N."/>
        </authorList>
    </citation>
    <scope>NUCLEOTIDE SEQUENCE [LARGE SCALE GENOMIC DNA]</scope>
    <source>
        <strain evidence="12">cv. Matina 1-6</strain>
    </source>
</reference>
<keyword evidence="6 8" id="KW-0472">Membrane</keyword>
<dbReference type="GO" id="GO:0005794">
    <property type="term" value="C:Golgi apparatus"/>
    <property type="evidence" value="ECO:0000318"/>
    <property type="project" value="GO_Central"/>
</dbReference>
<proteinExistence type="inferred from homology"/>
<dbReference type="eggNOG" id="ENOG502QSEA">
    <property type="taxonomic scope" value="Eukaryota"/>
</dbReference>
<dbReference type="GO" id="GO:0016020">
    <property type="term" value="C:membrane"/>
    <property type="evidence" value="ECO:0007669"/>
    <property type="project" value="UniProtKB-SubCell"/>
</dbReference>
<evidence type="ECO:0000256" key="6">
    <source>
        <dbReference type="ARBA" id="ARBA00023136"/>
    </source>
</evidence>
<evidence type="ECO:0000256" key="3">
    <source>
        <dbReference type="ARBA" id="ARBA00022692"/>
    </source>
</evidence>
<dbReference type="InterPro" id="IPR025846">
    <property type="entry name" value="TBL_N"/>
</dbReference>
<dbReference type="InParanoid" id="A0A061DL59"/>
<feature type="compositionally biased region" description="Basic and acidic residues" evidence="7">
    <location>
        <begin position="67"/>
        <end position="76"/>
    </location>
</feature>
<dbReference type="Gramene" id="EOX92816">
    <property type="protein sequence ID" value="EOX92816"/>
    <property type="gene ID" value="TCM_001685"/>
</dbReference>
<evidence type="ECO:0000256" key="7">
    <source>
        <dbReference type="SAM" id="MobiDB-lite"/>
    </source>
</evidence>
<dbReference type="SMR" id="A0A061DL59"/>
<dbReference type="EMBL" id="CM001879">
    <property type="protein sequence ID" value="EOX92816.1"/>
    <property type="molecule type" value="Genomic_DNA"/>
</dbReference>
<accession>A0A061DL59</accession>
<dbReference type="OMA" id="ANECKIP"/>
<dbReference type="InterPro" id="IPR029962">
    <property type="entry name" value="TBL"/>
</dbReference>
<keyword evidence="3 8" id="KW-0812">Transmembrane</keyword>